<dbReference type="InterPro" id="IPR017112">
    <property type="entry name" value="HXA9/HXB9/HXC9"/>
</dbReference>
<dbReference type="SUPFAM" id="SSF46689">
    <property type="entry name" value="Homeodomain-like"/>
    <property type="match status" value="1"/>
</dbReference>
<dbReference type="Proteomes" id="UP000053872">
    <property type="component" value="Unassembled WGS sequence"/>
</dbReference>
<evidence type="ECO:0000256" key="2">
    <source>
        <dbReference type="ARBA" id="ARBA00006317"/>
    </source>
</evidence>
<dbReference type="GO" id="GO:0000981">
    <property type="term" value="F:DNA-binding transcription factor activity, RNA polymerase II-specific"/>
    <property type="evidence" value="ECO:0007669"/>
    <property type="project" value="InterPro"/>
</dbReference>
<feature type="DNA-binding region" description="Homeobox" evidence="9">
    <location>
        <begin position="158"/>
        <end position="217"/>
    </location>
</feature>
<name>A0A2I0MR18_COLLI</name>
<evidence type="ECO:0000256" key="1">
    <source>
        <dbReference type="ARBA" id="ARBA00004123"/>
    </source>
</evidence>
<dbReference type="CTD" id="3205"/>
<keyword evidence="4" id="KW-0805">Transcription regulation</keyword>
<dbReference type="GO" id="GO:0000978">
    <property type="term" value="F:RNA polymerase II cis-regulatory region sequence-specific DNA binding"/>
    <property type="evidence" value="ECO:0007669"/>
    <property type="project" value="TreeGrafter"/>
</dbReference>
<dbReference type="EMBL" id="AKCR02000004">
    <property type="protein sequence ID" value="PKK32129.1"/>
    <property type="molecule type" value="Genomic_DNA"/>
</dbReference>
<dbReference type="PROSITE" id="PS00027">
    <property type="entry name" value="HOMEOBOX_1"/>
    <property type="match status" value="1"/>
</dbReference>
<keyword evidence="6 9" id="KW-0371">Homeobox</keyword>
<evidence type="ECO:0000256" key="7">
    <source>
        <dbReference type="ARBA" id="ARBA00023163"/>
    </source>
</evidence>
<comment type="similarity">
    <text evidence="2">Belongs to the Abd-B homeobox family.</text>
</comment>
<dbReference type="Gene3D" id="1.10.10.60">
    <property type="entry name" value="Homeodomain-like"/>
    <property type="match status" value="1"/>
</dbReference>
<feature type="domain" description="Homeobox" evidence="12">
    <location>
        <begin position="156"/>
        <end position="216"/>
    </location>
</feature>
<feature type="compositionally biased region" description="Low complexity" evidence="11">
    <location>
        <begin position="124"/>
        <end position="135"/>
    </location>
</feature>
<protein>
    <submittedName>
        <fullName evidence="13">Homeobox A9</fullName>
    </submittedName>
</protein>
<evidence type="ECO:0000256" key="8">
    <source>
        <dbReference type="ARBA" id="ARBA00023242"/>
    </source>
</evidence>
<evidence type="ECO:0000256" key="4">
    <source>
        <dbReference type="ARBA" id="ARBA00023015"/>
    </source>
</evidence>
<evidence type="ECO:0000313" key="14">
    <source>
        <dbReference type="Proteomes" id="UP000053872"/>
    </source>
</evidence>
<organism evidence="13 14">
    <name type="scientific">Columba livia</name>
    <name type="common">Rock dove</name>
    <dbReference type="NCBI Taxonomy" id="8932"/>
    <lineage>
        <taxon>Eukaryota</taxon>
        <taxon>Metazoa</taxon>
        <taxon>Chordata</taxon>
        <taxon>Craniata</taxon>
        <taxon>Vertebrata</taxon>
        <taxon>Euteleostomi</taxon>
        <taxon>Archelosauria</taxon>
        <taxon>Archosauria</taxon>
        <taxon>Dinosauria</taxon>
        <taxon>Saurischia</taxon>
        <taxon>Theropoda</taxon>
        <taxon>Coelurosauria</taxon>
        <taxon>Aves</taxon>
        <taxon>Neognathae</taxon>
        <taxon>Neoaves</taxon>
        <taxon>Columbimorphae</taxon>
        <taxon>Columbiformes</taxon>
        <taxon>Columbidae</taxon>
        <taxon>Columba</taxon>
    </lineage>
</organism>
<gene>
    <name evidence="13" type="primary">HOXA9</name>
    <name evidence="13" type="ORF">A306_00002676</name>
</gene>
<evidence type="ECO:0000256" key="3">
    <source>
        <dbReference type="ARBA" id="ARBA00022473"/>
    </source>
</evidence>
<evidence type="ECO:0000256" key="10">
    <source>
        <dbReference type="RuleBase" id="RU000682"/>
    </source>
</evidence>
<dbReference type="SMART" id="SM00389">
    <property type="entry name" value="HOX"/>
    <property type="match status" value="1"/>
</dbReference>
<keyword evidence="3" id="KW-0217">Developmental protein</keyword>
<dbReference type="KEGG" id="clv:102090251"/>
<keyword evidence="14" id="KW-1185">Reference proteome</keyword>
<dbReference type="PANTHER" id="PTHR45970">
    <property type="entry name" value="AGAP004664-PA"/>
    <property type="match status" value="1"/>
</dbReference>
<dbReference type="GO" id="GO:0009954">
    <property type="term" value="P:proximal/distal pattern formation"/>
    <property type="evidence" value="ECO:0007669"/>
    <property type="project" value="TreeGrafter"/>
</dbReference>
<dbReference type="InterPro" id="IPR001356">
    <property type="entry name" value="HD"/>
</dbReference>
<proteinExistence type="inferred from homology"/>
<dbReference type="GO" id="GO:0048704">
    <property type="term" value="P:embryonic skeletal system morphogenesis"/>
    <property type="evidence" value="ECO:0007669"/>
    <property type="project" value="TreeGrafter"/>
</dbReference>
<dbReference type="PRINTS" id="PR00024">
    <property type="entry name" value="HOMEOBOX"/>
</dbReference>
<dbReference type="InParanoid" id="A0A2I0MR18"/>
<dbReference type="InterPro" id="IPR020479">
    <property type="entry name" value="HD_metazoa"/>
</dbReference>
<feature type="region of interest" description="Disordered" evidence="11">
    <location>
        <begin position="40"/>
        <end position="61"/>
    </location>
</feature>
<dbReference type="AlphaFoldDB" id="A0A2I0MR18"/>
<evidence type="ECO:0000256" key="5">
    <source>
        <dbReference type="ARBA" id="ARBA00023125"/>
    </source>
</evidence>
<evidence type="ECO:0000256" key="6">
    <source>
        <dbReference type="ARBA" id="ARBA00023155"/>
    </source>
</evidence>
<dbReference type="OrthoDB" id="6159439at2759"/>
<dbReference type="Pfam" id="PF00046">
    <property type="entry name" value="Homeodomain"/>
    <property type="match status" value="1"/>
</dbReference>
<dbReference type="InterPro" id="IPR009057">
    <property type="entry name" value="Homeodomain-like_sf"/>
</dbReference>
<dbReference type="PROSITE" id="PS50071">
    <property type="entry name" value="HOMEOBOX_2"/>
    <property type="match status" value="1"/>
</dbReference>
<dbReference type="STRING" id="8932.A0A2I0MR18"/>
<keyword evidence="5 9" id="KW-0238">DNA-binding</keyword>
<dbReference type="PANTHER" id="PTHR45970:SF3">
    <property type="entry name" value="HOMEOBOX PROTEIN HOX-A9"/>
    <property type="match status" value="1"/>
</dbReference>
<dbReference type="InterPro" id="IPR017970">
    <property type="entry name" value="Homeobox_CS"/>
</dbReference>
<keyword evidence="8 9" id="KW-0539">Nucleus</keyword>
<evidence type="ECO:0000313" key="13">
    <source>
        <dbReference type="EMBL" id="PKK32129.1"/>
    </source>
</evidence>
<evidence type="ECO:0000256" key="9">
    <source>
        <dbReference type="PROSITE-ProRule" id="PRU00108"/>
    </source>
</evidence>
<reference evidence="13 14" key="1">
    <citation type="journal article" date="2013" name="Science">
        <title>Genomic diversity and evolution of the head crest in the rock pigeon.</title>
        <authorList>
            <person name="Shapiro M.D."/>
            <person name="Kronenberg Z."/>
            <person name="Li C."/>
            <person name="Domyan E.T."/>
            <person name="Pan H."/>
            <person name="Campbell M."/>
            <person name="Tan H."/>
            <person name="Huff C.D."/>
            <person name="Hu H."/>
            <person name="Vickrey A.I."/>
            <person name="Nielsen S.C."/>
            <person name="Stringham S.A."/>
            <person name="Hu H."/>
            <person name="Willerslev E."/>
            <person name="Gilbert M.T."/>
            <person name="Yandell M."/>
            <person name="Zhang G."/>
            <person name="Wang J."/>
        </authorList>
    </citation>
    <scope>NUCLEOTIDE SEQUENCE [LARGE SCALE GENOMIC DNA]</scope>
    <source>
        <tissue evidence="13">Blood</tissue>
    </source>
</reference>
<keyword evidence="7" id="KW-0804">Transcription</keyword>
<sequence length="224" mass="25715">MPLFPICNGASFDSSDKHGSRGGKLDKFFKHRRFRERGLQWQETTGKDDPELPVQERLPTPADSCPAPLRCVADEAALAYGPRLKTLRVLPVAAGGKRFDTHTLSLSDYACGSPPVDRDKQSHEGAFSESNGESEANGEKPQIDPNNPAANWLHARSTRKKRCPYTKHQTLELEKEFLFNMYLTRDRRYEVARLLNLTERQVKIWFQNRRMKMKKINKDRAKDE</sequence>
<comment type="subcellular location">
    <subcellularLocation>
        <location evidence="1 9 10">Nucleus</location>
    </subcellularLocation>
</comment>
<comment type="caution">
    <text evidence="13">The sequence shown here is derived from an EMBL/GenBank/DDBJ whole genome shotgun (WGS) entry which is preliminary data.</text>
</comment>
<dbReference type="GeneID" id="102090251"/>
<dbReference type="CDD" id="cd00086">
    <property type="entry name" value="homeodomain"/>
    <property type="match status" value="1"/>
</dbReference>
<accession>A0A2I0MR18</accession>
<feature type="region of interest" description="Disordered" evidence="11">
    <location>
        <begin position="110"/>
        <end position="150"/>
    </location>
</feature>
<dbReference type="FunFam" id="1.10.10.60:FF:000018">
    <property type="entry name" value="Homeobox A10"/>
    <property type="match status" value="1"/>
</dbReference>
<evidence type="ECO:0000256" key="11">
    <source>
        <dbReference type="SAM" id="MobiDB-lite"/>
    </source>
</evidence>
<dbReference type="GO" id="GO:0005634">
    <property type="term" value="C:nucleus"/>
    <property type="evidence" value="ECO:0007669"/>
    <property type="project" value="UniProtKB-SubCell"/>
</dbReference>
<dbReference type="GO" id="GO:0009952">
    <property type="term" value="P:anterior/posterior pattern specification"/>
    <property type="evidence" value="ECO:0007669"/>
    <property type="project" value="TreeGrafter"/>
</dbReference>
<evidence type="ECO:0000259" key="12">
    <source>
        <dbReference type="PROSITE" id="PS50071"/>
    </source>
</evidence>